<feature type="domain" description="Phytocyanin" evidence="5">
    <location>
        <begin position="20"/>
        <end position="129"/>
    </location>
</feature>
<dbReference type="EMBL" id="OX459120">
    <property type="protein sequence ID" value="CAI9100814.1"/>
    <property type="molecule type" value="Genomic_DNA"/>
</dbReference>
<dbReference type="PROSITE" id="PS51485">
    <property type="entry name" value="PHYTOCYANIN"/>
    <property type="match status" value="1"/>
</dbReference>
<dbReference type="AlphaFoldDB" id="A0AAV1CYW2"/>
<organism evidence="6 7">
    <name type="scientific">Oldenlandia corymbosa var. corymbosa</name>
    <dbReference type="NCBI Taxonomy" id="529605"/>
    <lineage>
        <taxon>Eukaryota</taxon>
        <taxon>Viridiplantae</taxon>
        <taxon>Streptophyta</taxon>
        <taxon>Embryophyta</taxon>
        <taxon>Tracheophyta</taxon>
        <taxon>Spermatophyta</taxon>
        <taxon>Magnoliopsida</taxon>
        <taxon>eudicotyledons</taxon>
        <taxon>Gunneridae</taxon>
        <taxon>Pentapetalae</taxon>
        <taxon>asterids</taxon>
        <taxon>lamiids</taxon>
        <taxon>Gentianales</taxon>
        <taxon>Rubiaceae</taxon>
        <taxon>Rubioideae</taxon>
        <taxon>Spermacoceae</taxon>
        <taxon>Hedyotis-Oldenlandia complex</taxon>
        <taxon>Oldenlandia</taxon>
    </lineage>
</organism>
<dbReference type="Pfam" id="PF02298">
    <property type="entry name" value="Cu_bind_like"/>
    <property type="match status" value="1"/>
</dbReference>
<dbReference type="GO" id="GO:0046872">
    <property type="term" value="F:metal ion binding"/>
    <property type="evidence" value="ECO:0007669"/>
    <property type="project" value="UniProtKB-KW"/>
</dbReference>
<dbReference type="PRINTS" id="PR01217">
    <property type="entry name" value="PRICHEXTENSN"/>
</dbReference>
<dbReference type="Gene3D" id="2.60.40.420">
    <property type="entry name" value="Cupredoxins - blue copper proteins"/>
    <property type="match status" value="1"/>
</dbReference>
<proteinExistence type="predicted"/>
<feature type="compositionally biased region" description="Low complexity" evidence="3">
    <location>
        <begin position="179"/>
        <end position="200"/>
    </location>
</feature>
<dbReference type="InterPro" id="IPR039391">
    <property type="entry name" value="Phytocyanin-like"/>
</dbReference>
<dbReference type="GO" id="GO:0005886">
    <property type="term" value="C:plasma membrane"/>
    <property type="evidence" value="ECO:0007669"/>
    <property type="project" value="TreeGrafter"/>
</dbReference>
<evidence type="ECO:0000259" key="5">
    <source>
        <dbReference type="PROSITE" id="PS51485"/>
    </source>
</evidence>
<evidence type="ECO:0000256" key="4">
    <source>
        <dbReference type="SAM" id="SignalP"/>
    </source>
</evidence>
<evidence type="ECO:0000313" key="6">
    <source>
        <dbReference type="EMBL" id="CAI9100814.1"/>
    </source>
</evidence>
<evidence type="ECO:0000256" key="2">
    <source>
        <dbReference type="ARBA" id="ARBA00023180"/>
    </source>
</evidence>
<keyword evidence="7" id="KW-1185">Reference proteome</keyword>
<evidence type="ECO:0000256" key="3">
    <source>
        <dbReference type="SAM" id="MobiDB-lite"/>
    </source>
</evidence>
<feature type="signal peptide" evidence="4">
    <location>
        <begin position="1"/>
        <end position="29"/>
    </location>
</feature>
<dbReference type="SUPFAM" id="SSF49503">
    <property type="entry name" value="Cupredoxins"/>
    <property type="match status" value="1"/>
</dbReference>
<dbReference type="InterPro" id="IPR008972">
    <property type="entry name" value="Cupredoxin"/>
</dbReference>
<keyword evidence="4" id="KW-0732">Signal</keyword>
<accession>A0AAV1CYW2</accession>
<dbReference type="GO" id="GO:0009055">
    <property type="term" value="F:electron transfer activity"/>
    <property type="evidence" value="ECO:0007669"/>
    <property type="project" value="InterPro"/>
</dbReference>
<feature type="compositionally biased region" description="Pro residues" evidence="3">
    <location>
        <begin position="136"/>
        <end position="178"/>
    </location>
</feature>
<feature type="region of interest" description="Disordered" evidence="3">
    <location>
        <begin position="133"/>
        <end position="248"/>
    </location>
</feature>
<dbReference type="Proteomes" id="UP001161247">
    <property type="component" value="Chromosome 3"/>
</dbReference>
<sequence>MASSRTQNYATLAFFLVVLASSAVGRISAANYSLNWSIPSGGAADYVTYASQQTFHVGDILVFNFPTGAHSLAIVTKQSYDSCSSSNPISLVTVGPASVNLTSSGEAYFICTFAGHCSAGQKLAINVSSAAAAAPATPPPAPSPKPVTPAPVATPPTPSAPAPSPKPAAPSPTKPAPAPAATAPTPSISAPSPAPGASVPSPAPGPGGAAPVPSPMGPSGNAPGASPGSAPAPGTPADTSPPPSAAPAPATVMATTLFLVMLVSISISNFF</sequence>
<feature type="chain" id="PRO_5043415568" evidence="4">
    <location>
        <begin position="30"/>
        <end position="271"/>
    </location>
</feature>
<dbReference type="PANTHER" id="PTHR33021">
    <property type="entry name" value="BLUE COPPER PROTEIN"/>
    <property type="match status" value="1"/>
</dbReference>
<dbReference type="InterPro" id="IPR003245">
    <property type="entry name" value="Phytocyanin_dom"/>
</dbReference>
<feature type="compositionally biased region" description="Low complexity" evidence="3">
    <location>
        <begin position="217"/>
        <end position="238"/>
    </location>
</feature>
<keyword evidence="2" id="KW-0325">Glycoprotein</keyword>
<name>A0AAV1CYW2_OLDCO</name>
<evidence type="ECO:0000256" key="1">
    <source>
        <dbReference type="ARBA" id="ARBA00022723"/>
    </source>
</evidence>
<evidence type="ECO:0000313" key="7">
    <source>
        <dbReference type="Proteomes" id="UP001161247"/>
    </source>
</evidence>
<protein>
    <submittedName>
        <fullName evidence="6">OLC1v1037992C1</fullName>
    </submittedName>
</protein>
<keyword evidence="1" id="KW-0479">Metal-binding</keyword>
<dbReference type="FunFam" id="2.60.40.420:FF:000003">
    <property type="entry name" value="Blue copper"/>
    <property type="match status" value="1"/>
</dbReference>
<dbReference type="PANTHER" id="PTHR33021:SF496">
    <property type="entry name" value="OS08G0482700 PROTEIN"/>
    <property type="match status" value="1"/>
</dbReference>
<reference evidence="6" key="1">
    <citation type="submission" date="2023-03" db="EMBL/GenBank/DDBJ databases">
        <authorList>
            <person name="Julca I."/>
        </authorList>
    </citation>
    <scope>NUCLEOTIDE SEQUENCE</scope>
</reference>
<gene>
    <name evidence="6" type="ORF">OLC1_LOCUS10552</name>
</gene>